<evidence type="ECO:0000313" key="2">
    <source>
        <dbReference type="Proteomes" id="UP000831684"/>
    </source>
</evidence>
<reference evidence="1" key="1">
    <citation type="submission" date="2021-09" db="EMBL/GenBank/DDBJ databases">
        <title>Network and meta-omics reveal the key degrader and cooperation patterns in an efficient 1,4-dioxane-degrading microbial community.</title>
        <authorList>
            <person name="Dai C."/>
        </authorList>
    </citation>
    <scope>NUCLEOTIDE SEQUENCE</scope>
    <source>
        <strain evidence="1">ZM13</strain>
    </source>
</reference>
<dbReference type="KEGG" id="apol:K9D25_17220"/>
<dbReference type="RefSeq" id="WP_244376847.1">
    <property type="nucleotide sequence ID" value="NZ_CP083239.1"/>
</dbReference>
<protein>
    <submittedName>
        <fullName evidence="1">Uncharacterized protein</fullName>
    </submittedName>
</protein>
<evidence type="ECO:0000313" key="1">
    <source>
        <dbReference type="EMBL" id="UOK70452.1"/>
    </source>
</evidence>
<organism evidence="1 2">
    <name type="scientific">Ancylobacter polymorphus</name>
    <dbReference type="NCBI Taxonomy" id="223390"/>
    <lineage>
        <taxon>Bacteria</taxon>
        <taxon>Pseudomonadati</taxon>
        <taxon>Pseudomonadota</taxon>
        <taxon>Alphaproteobacteria</taxon>
        <taxon>Hyphomicrobiales</taxon>
        <taxon>Xanthobacteraceae</taxon>
        <taxon>Ancylobacter</taxon>
    </lineage>
</organism>
<sequence>MNVHAPIRTAAVPASSTIDRLNEIRCLLGALDIMAGTLEGYQAEAFYSVIQSAQEKVEAVQSVVCAAADDARLRDRPARAKAA</sequence>
<name>A0A9E6ZUL8_9HYPH</name>
<dbReference type="AlphaFoldDB" id="A0A9E6ZUL8"/>
<dbReference type="Proteomes" id="UP000831684">
    <property type="component" value="Chromosome"/>
</dbReference>
<gene>
    <name evidence="1" type="ORF">K9D25_17220</name>
</gene>
<proteinExistence type="predicted"/>
<accession>A0A9E6ZUL8</accession>
<dbReference type="EMBL" id="CP083239">
    <property type="protein sequence ID" value="UOK70452.1"/>
    <property type="molecule type" value="Genomic_DNA"/>
</dbReference>